<feature type="transmembrane region" description="Helical" evidence="8">
    <location>
        <begin position="117"/>
        <end position="136"/>
    </location>
</feature>
<keyword evidence="2" id="KW-0813">Transport</keyword>
<dbReference type="PANTHER" id="PTHR33281">
    <property type="entry name" value="UPF0187 PROTEIN YNEE"/>
    <property type="match status" value="1"/>
</dbReference>
<evidence type="ECO:0000256" key="5">
    <source>
        <dbReference type="ARBA" id="ARBA00022989"/>
    </source>
</evidence>
<evidence type="ECO:0000256" key="6">
    <source>
        <dbReference type="ARBA" id="ARBA00023065"/>
    </source>
</evidence>
<dbReference type="GO" id="GO:0005254">
    <property type="term" value="F:chloride channel activity"/>
    <property type="evidence" value="ECO:0007669"/>
    <property type="project" value="InterPro"/>
</dbReference>
<evidence type="ECO:0000256" key="4">
    <source>
        <dbReference type="ARBA" id="ARBA00022692"/>
    </source>
</evidence>
<dbReference type="EMBL" id="BFEA01000218">
    <property type="protein sequence ID" value="GBG75119.1"/>
    <property type="molecule type" value="Genomic_DNA"/>
</dbReference>
<keyword evidence="6" id="KW-0406">Ion transport</keyword>
<sequence>MGEAAGMASRLVDDLEAQGADEERLVDYVDYVEKDKFLRVHQPREVRVYAQSSALLHMLRYRSTVFRMVIRAPEFYLLILLHTLLLVAFRLRGRLVASNGEVVRLSDGRPRSHWPRIHNELFTVLSSLLVFLLVFYNNQAYKRYMEQFFVARFIESRMRFMTLRLRAFFRRQTFPAAEQSMRAIFRSMLVAHYSTYFRLPRYVRHGVDKWGWNYLRQCRLITAEEMQSLEKKTGPQIFAEAMAFSTEVLAEHLRQGHISSEVYGFFQEDFQFLARYIMTVTTYANHPVPFAYYHLATMLTAMMLILQAYSFAFYDTFFSIVVYALLCLVILGLRGLSGALADPFGTDDVDFQTILPTARTHRDLEDILDRDSIFGGVKVKSLSESRKQHQAEVERHTGWAKGGASDLLLKQLRQMSSQGQVRDQPRDQARE</sequence>
<dbReference type="OMA" id="MVIRAPE"/>
<evidence type="ECO:0000256" key="7">
    <source>
        <dbReference type="ARBA" id="ARBA00023136"/>
    </source>
</evidence>
<dbReference type="Pfam" id="PF25539">
    <property type="entry name" value="Bestrophin_2"/>
    <property type="match status" value="1"/>
</dbReference>
<dbReference type="Proteomes" id="UP000265515">
    <property type="component" value="Unassembled WGS sequence"/>
</dbReference>
<feature type="transmembrane region" description="Helical" evidence="8">
    <location>
        <begin position="75"/>
        <end position="97"/>
    </location>
</feature>
<keyword evidence="5 8" id="KW-1133">Transmembrane helix</keyword>
<feature type="transmembrane region" description="Helical" evidence="8">
    <location>
        <begin position="317"/>
        <end position="336"/>
    </location>
</feature>
<gene>
    <name evidence="9" type="ORF">CBR_g19632</name>
</gene>
<accession>A0A388KYJ1</accession>
<dbReference type="GO" id="GO:0005886">
    <property type="term" value="C:plasma membrane"/>
    <property type="evidence" value="ECO:0007669"/>
    <property type="project" value="UniProtKB-SubCell"/>
</dbReference>
<keyword evidence="4 8" id="KW-0812">Transmembrane</keyword>
<evidence type="ECO:0000313" key="9">
    <source>
        <dbReference type="EMBL" id="GBG75119.1"/>
    </source>
</evidence>
<dbReference type="Gramene" id="GBG75119">
    <property type="protein sequence ID" value="GBG75119"/>
    <property type="gene ID" value="CBR_g19632"/>
</dbReference>
<evidence type="ECO:0000256" key="1">
    <source>
        <dbReference type="ARBA" id="ARBA00004651"/>
    </source>
</evidence>
<evidence type="ECO:0000256" key="8">
    <source>
        <dbReference type="SAM" id="Phobius"/>
    </source>
</evidence>
<protein>
    <submittedName>
        <fullName evidence="9">Uncharacterized protein</fullName>
    </submittedName>
</protein>
<dbReference type="PANTHER" id="PTHR33281:SF19">
    <property type="entry name" value="VOLTAGE-DEPENDENT ANION CHANNEL-FORMING PROTEIN YNEE"/>
    <property type="match status" value="1"/>
</dbReference>
<comment type="caution">
    <text evidence="9">The sequence shown here is derived from an EMBL/GenBank/DDBJ whole genome shotgun (WGS) entry which is preliminary data.</text>
</comment>
<keyword evidence="10" id="KW-1185">Reference proteome</keyword>
<name>A0A388KYJ1_CHABU</name>
<proteinExistence type="predicted"/>
<evidence type="ECO:0000256" key="2">
    <source>
        <dbReference type="ARBA" id="ARBA00022448"/>
    </source>
</evidence>
<dbReference type="AlphaFoldDB" id="A0A388KYJ1"/>
<keyword evidence="3" id="KW-1003">Cell membrane</keyword>
<reference evidence="9 10" key="1">
    <citation type="journal article" date="2018" name="Cell">
        <title>The Chara Genome: Secondary Complexity and Implications for Plant Terrestrialization.</title>
        <authorList>
            <person name="Nishiyama T."/>
            <person name="Sakayama H."/>
            <person name="Vries J.D."/>
            <person name="Buschmann H."/>
            <person name="Saint-Marcoux D."/>
            <person name="Ullrich K.K."/>
            <person name="Haas F.B."/>
            <person name="Vanderstraeten L."/>
            <person name="Becker D."/>
            <person name="Lang D."/>
            <person name="Vosolsobe S."/>
            <person name="Rombauts S."/>
            <person name="Wilhelmsson P.K.I."/>
            <person name="Janitza P."/>
            <person name="Kern R."/>
            <person name="Heyl A."/>
            <person name="Rumpler F."/>
            <person name="Villalobos L.I.A.C."/>
            <person name="Clay J.M."/>
            <person name="Skokan R."/>
            <person name="Toyoda A."/>
            <person name="Suzuki Y."/>
            <person name="Kagoshima H."/>
            <person name="Schijlen E."/>
            <person name="Tajeshwar N."/>
            <person name="Catarino B."/>
            <person name="Hetherington A.J."/>
            <person name="Saltykova A."/>
            <person name="Bonnot C."/>
            <person name="Breuninger H."/>
            <person name="Symeonidi A."/>
            <person name="Radhakrishnan G.V."/>
            <person name="Van Nieuwerburgh F."/>
            <person name="Deforce D."/>
            <person name="Chang C."/>
            <person name="Karol K.G."/>
            <person name="Hedrich R."/>
            <person name="Ulvskov P."/>
            <person name="Glockner G."/>
            <person name="Delwiche C.F."/>
            <person name="Petrasek J."/>
            <person name="Van de Peer Y."/>
            <person name="Friml J."/>
            <person name="Beilby M."/>
            <person name="Dolan L."/>
            <person name="Kohara Y."/>
            <person name="Sugano S."/>
            <person name="Fujiyama A."/>
            <person name="Delaux P.-M."/>
            <person name="Quint M."/>
            <person name="TheiBen G."/>
            <person name="Hagemann M."/>
            <person name="Harholt J."/>
            <person name="Dunand C."/>
            <person name="Zachgo S."/>
            <person name="Langdale J."/>
            <person name="Maumus F."/>
            <person name="Straeten D.V.D."/>
            <person name="Gould S.B."/>
            <person name="Rensing S.A."/>
        </authorList>
    </citation>
    <scope>NUCLEOTIDE SEQUENCE [LARGE SCALE GENOMIC DNA]</scope>
    <source>
        <strain evidence="9 10">S276</strain>
    </source>
</reference>
<organism evidence="9 10">
    <name type="scientific">Chara braunii</name>
    <name type="common">Braun's stonewort</name>
    <dbReference type="NCBI Taxonomy" id="69332"/>
    <lineage>
        <taxon>Eukaryota</taxon>
        <taxon>Viridiplantae</taxon>
        <taxon>Streptophyta</taxon>
        <taxon>Charophyceae</taxon>
        <taxon>Charales</taxon>
        <taxon>Characeae</taxon>
        <taxon>Chara</taxon>
    </lineage>
</organism>
<evidence type="ECO:0000256" key="3">
    <source>
        <dbReference type="ARBA" id="ARBA00022475"/>
    </source>
</evidence>
<comment type="subcellular location">
    <subcellularLocation>
        <location evidence="1">Cell membrane</location>
        <topology evidence="1">Multi-pass membrane protein</topology>
    </subcellularLocation>
</comment>
<evidence type="ECO:0000313" key="10">
    <source>
        <dbReference type="Proteomes" id="UP000265515"/>
    </source>
</evidence>
<feature type="transmembrane region" description="Helical" evidence="8">
    <location>
        <begin position="290"/>
        <end position="311"/>
    </location>
</feature>
<dbReference type="InterPro" id="IPR044669">
    <property type="entry name" value="YneE/VCCN1/2-like"/>
</dbReference>
<keyword evidence="7 8" id="KW-0472">Membrane</keyword>